<dbReference type="Proteomes" id="UP000070444">
    <property type="component" value="Unassembled WGS sequence"/>
</dbReference>
<dbReference type="EMBL" id="KQ964438">
    <property type="protein sequence ID" value="KXN73374.1"/>
    <property type="molecule type" value="Genomic_DNA"/>
</dbReference>
<keyword evidence="8" id="KW-1185">Reference proteome</keyword>
<evidence type="ECO:0000313" key="8">
    <source>
        <dbReference type="Proteomes" id="UP000070444"/>
    </source>
</evidence>
<evidence type="ECO:0000256" key="2">
    <source>
        <dbReference type="ARBA" id="ARBA00010492"/>
    </source>
</evidence>
<evidence type="ECO:0000256" key="3">
    <source>
        <dbReference type="ARBA" id="ARBA00023128"/>
    </source>
</evidence>
<dbReference type="PANTHER" id="PTHR28235:SF1">
    <property type="entry name" value="SMALL RIBOSOMAL SUBUNIT PROTEIN MS41"/>
    <property type="match status" value="1"/>
</dbReference>
<feature type="domain" description="Small ribosomal subunit protein mS41 SAM" evidence="6">
    <location>
        <begin position="13"/>
        <end position="68"/>
    </location>
</feature>
<evidence type="ECO:0000256" key="5">
    <source>
        <dbReference type="SAM" id="MobiDB-lite"/>
    </source>
</evidence>
<name>A0A137PED7_CONC2</name>
<comment type="subcellular location">
    <subcellularLocation>
        <location evidence="1">Mitochondrion</location>
    </subcellularLocation>
</comment>
<dbReference type="InterPro" id="IPR039603">
    <property type="entry name" value="Ribosomal_mS41"/>
</dbReference>
<dbReference type="Pfam" id="PF09597">
    <property type="entry name" value="SAM_Ribosomal_mS41"/>
    <property type="match status" value="1"/>
</dbReference>
<accession>A0A137PED7</accession>
<feature type="region of interest" description="Disordered" evidence="5">
    <location>
        <begin position="72"/>
        <end position="94"/>
    </location>
</feature>
<keyword evidence="3" id="KW-0496">Mitochondrion</keyword>
<dbReference type="SMART" id="SM01238">
    <property type="entry name" value="IGR"/>
    <property type="match status" value="1"/>
</dbReference>
<dbReference type="GO" id="GO:0005739">
    <property type="term" value="C:mitochondrion"/>
    <property type="evidence" value="ECO:0007669"/>
    <property type="project" value="UniProtKB-SubCell"/>
</dbReference>
<organism evidence="7 8">
    <name type="scientific">Conidiobolus coronatus (strain ATCC 28846 / CBS 209.66 / NRRL 28638)</name>
    <name type="common">Delacroixia coronata</name>
    <dbReference type="NCBI Taxonomy" id="796925"/>
    <lineage>
        <taxon>Eukaryota</taxon>
        <taxon>Fungi</taxon>
        <taxon>Fungi incertae sedis</taxon>
        <taxon>Zoopagomycota</taxon>
        <taxon>Entomophthoromycotina</taxon>
        <taxon>Entomophthoromycetes</taxon>
        <taxon>Entomophthorales</taxon>
        <taxon>Ancylistaceae</taxon>
        <taxon>Conidiobolus</taxon>
    </lineage>
</organism>
<evidence type="ECO:0000313" key="7">
    <source>
        <dbReference type="EMBL" id="KXN73374.1"/>
    </source>
</evidence>
<sequence length="94" mass="10774">MKVPFPTDACPDHATFLKTLGKEAEKSVDKFEGWNDLFKCKSSDMKEKGLTSKQRKLILDKAHKFVLGFEPTHKKKHKRGAKKNEIARMKAKSK</sequence>
<comment type="similarity">
    <text evidence="2">Belongs to the mitochondrion-specific ribosomal protein mS41 family.</text>
</comment>
<evidence type="ECO:0000259" key="6">
    <source>
        <dbReference type="SMART" id="SM01238"/>
    </source>
</evidence>
<proteinExistence type="inferred from homology"/>
<dbReference type="PANTHER" id="PTHR28235">
    <property type="entry name" value="PROTEIN FYV4, MITOCHONDRIAL"/>
    <property type="match status" value="1"/>
</dbReference>
<dbReference type="STRING" id="796925.A0A137PED7"/>
<dbReference type="OrthoDB" id="18595at2759"/>
<reference evidence="7 8" key="1">
    <citation type="journal article" date="2015" name="Genome Biol. Evol.">
        <title>Phylogenomic analyses indicate that early fungi evolved digesting cell walls of algal ancestors of land plants.</title>
        <authorList>
            <person name="Chang Y."/>
            <person name="Wang S."/>
            <person name="Sekimoto S."/>
            <person name="Aerts A.L."/>
            <person name="Choi C."/>
            <person name="Clum A."/>
            <person name="LaButti K.M."/>
            <person name="Lindquist E.A."/>
            <person name="Yee Ngan C."/>
            <person name="Ohm R.A."/>
            <person name="Salamov A.A."/>
            <person name="Grigoriev I.V."/>
            <person name="Spatafora J.W."/>
            <person name="Berbee M.L."/>
        </authorList>
    </citation>
    <scope>NUCLEOTIDE SEQUENCE [LARGE SCALE GENOMIC DNA]</scope>
    <source>
        <strain evidence="7 8">NRRL 28638</strain>
    </source>
</reference>
<protein>
    <recommendedName>
        <fullName evidence="4">Small ribosomal subunit protein mS41</fullName>
    </recommendedName>
</protein>
<dbReference type="AlphaFoldDB" id="A0A137PED7"/>
<evidence type="ECO:0000256" key="1">
    <source>
        <dbReference type="ARBA" id="ARBA00004173"/>
    </source>
</evidence>
<gene>
    <name evidence="7" type="ORF">CONCODRAFT_77416</name>
</gene>
<evidence type="ECO:0000256" key="4">
    <source>
        <dbReference type="ARBA" id="ARBA00035129"/>
    </source>
</evidence>
<dbReference type="InterPro" id="IPR019083">
    <property type="entry name" value="SAM_Ribosomal_mS41"/>
</dbReference>